<dbReference type="SMART" id="SM00710">
    <property type="entry name" value="PbH1"/>
    <property type="match status" value="10"/>
</dbReference>
<dbReference type="OrthoDB" id="8901262at2"/>
<evidence type="ECO:0000259" key="2">
    <source>
        <dbReference type="Pfam" id="PF18962"/>
    </source>
</evidence>
<protein>
    <submittedName>
        <fullName evidence="3">T9SS type A sorting domain-containing protein</fullName>
    </submittedName>
</protein>
<dbReference type="NCBIfam" id="TIGR04183">
    <property type="entry name" value="Por_Secre_tail"/>
    <property type="match status" value="1"/>
</dbReference>
<evidence type="ECO:0000256" key="1">
    <source>
        <dbReference type="SAM" id="SignalP"/>
    </source>
</evidence>
<dbReference type="PANTHER" id="PTHR11319">
    <property type="entry name" value="G PROTEIN-COUPLED RECEPTOR-RELATED"/>
    <property type="match status" value="1"/>
</dbReference>
<evidence type="ECO:0000313" key="3">
    <source>
        <dbReference type="EMBL" id="TXF90636.1"/>
    </source>
</evidence>
<comment type="caution">
    <text evidence="3">The sequence shown here is derived from an EMBL/GenBank/DDBJ whole genome shotgun (WGS) entry which is preliminary data.</text>
</comment>
<evidence type="ECO:0000313" key="4">
    <source>
        <dbReference type="Proteomes" id="UP000321907"/>
    </source>
</evidence>
<organism evidence="3 4">
    <name type="scientific">Neolewinella aurantiaca</name>
    <dbReference type="NCBI Taxonomy" id="2602767"/>
    <lineage>
        <taxon>Bacteria</taxon>
        <taxon>Pseudomonadati</taxon>
        <taxon>Bacteroidota</taxon>
        <taxon>Saprospiria</taxon>
        <taxon>Saprospirales</taxon>
        <taxon>Lewinellaceae</taxon>
        <taxon>Neolewinella</taxon>
    </lineage>
</organism>
<dbReference type="Pfam" id="PF18962">
    <property type="entry name" value="Por_Secre_tail"/>
    <property type="match status" value="1"/>
</dbReference>
<feature type="domain" description="Secretion system C-terminal sorting" evidence="2">
    <location>
        <begin position="879"/>
        <end position="949"/>
    </location>
</feature>
<proteinExistence type="predicted"/>
<dbReference type="AlphaFoldDB" id="A0A5C7FHG2"/>
<name>A0A5C7FHG2_9BACT</name>
<keyword evidence="1" id="KW-0732">Signal</keyword>
<sequence>MKQFLLFTLLSMFTLGLSAQVIYVDADATGTGDGSSWADAYTDLNEALLAATSGSSVWIADGTYTTPESASFFIDKEMTVLGGFNGTETEASAADPTTNLTILSGDVMGNDIAGSYDSLAFLDNNRVLFIQDTNDVSAYTVTLDGFTIANGGLAEDIPADGSLLDYSGGGLRSYARLAASRLTFTANRANFGSALALIFPTTDGSTFDDITLTGNTSSTSHQFYMNSVNDITVSNSNFIGADGEEQASGFISANFAVGVTIDNCSFSSLSTPASRGAGIRAADCDRFTVSNSTFDGLTADLGGAVQISQTADAAPVDGETMGLDDYVFENCTFTNNFALQRGAAITSFNANANLVGSTFTDNRGGTIGGAFYLQPADGRSYLFNFENTTVSDNQDSGAGGAICLLVFGTADVEGTIINSTMNGNVSNGGQGAVAYLQGINHFTITDSEFSENVAGFGTIISRGAVGMDIVNTTFEDNGNSTDAFQGAGVAIYMDPGSTGFSVDSSEFIGNTVTQNGDNIRSGGAAIYALGNELSEMPFVVTNSTFSSNAAADGTTGGAILALGSFGFNVDNSDFIDNTAGGEGGAINVIVDEFSRDTTDGVITVTPEVFAGTINSSRFFNSVAGTQGGAIATQGSVMDISNSVFVNNLATGSDPDAGKSGGAIIFNGNGPSLDGDNNDNVRENGSFVLDANFIHNTFAINSYIEDEGFGDDLALFQPGDINDTDSNSMKIVLLNNAFIGNTERPSIEIEPGADNAEFGFVAVGDVFVESLGGNFYNAEISPDFELNASDIVNEDVEATDVFVDIEDDAGEGPNADLVITDPLSDNPLINGGVTNALVPDTDVRGNPRGDFPDIGAYEADQGAVSTAEPIENSGLDITFFPNPTQDILNVRNDETTIEQFTLVVADQTGRILKANRFSGSNNRVDFTNVPAGVYNLQVVVGGKIYSKQIVKQ</sequence>
<dbReference type="NCBIfam" id="NF041518">
    <property type="entry name" value="choice_anch_Q"/>
    <property type="match status" value="1"/>
</dbReference>
<dbReference type="RefSeq" id="WP_147929808.1">
    <property type="nucleotide sequence ID" value="NZ_VOXD01000006.1"/>
</dbReference>
<dbReference type="InterPro" id="IPR011050">
    <property type="entry name" value="Pectin_lyase_fold/virulence"/>
</dbReference>
<dbReference type="InterPro" id="IPR059226">
    <property type="entry name" value="Choice_anch_Q_dom"/>
</dbReference>
<feature type="signal peptide" evidence="1">
    <location>
        <begin position="1"/>
        <end position="19"/>
    </location>
</feature>
<reference evidence="3 4" key="1">
    <citation type="submission" date="2019-08" db="EMBL/GenBank/DDBJ databases">
        <title>Lewinella sp. strain SSH13 Genome sequencing and assembly.</title>
        <authorList>
            <person name="Kim I."/>
        </authorList>
    </citation>
    <scope>NUCLEOTIDE SEQUENCE [LARGE SCALE GENOMIC DNA]</scope>
    <source>
        <strain evidence="3 4">SSH13</strain>
    </source>
</reference>
<accession>A0A5C7FHG2</accession>
<keyword evidence="4" id="KW-1185">Reference proteome</keyword>
<gene>
    <name evidence="3" type="ORF">FUA23_05950</name>
</gene>
<dbReference type="InterPro" id="IPR026444">
    <property type="entry name" value="Secre_tail"/>
</dbReference>
<feature type="chain" id="PRO_5023051975" evidence="1">
    <location>
        <begin position="20"/>
        <end position="951"/>
    </location>
</feature>
<dbReference type="InterPro" id="IPR006626">
    <property type="entry name" value="PbH1"/>
</dbReference>
<dbReference type="Proteomes" id="UP000321907">
    <property type="component" value="Unassembled WGS sequence"/>
</dbReference>
<dbReference type="SUPFAM" id="SSF51126">
    <property type="entry name" value="Pectin lyase-like"/>
    <property type="match status" value="3"/>
</dbReference>
<dbReference type="PANTHER" id="PTHR11319:SF35">
    <property type="entry name" value="OUTER MEMBRANE PROTEIN PMPC-RELATED"/>
    <property type="match status" value="1"/>
</dbReference>
<dbReference type="EMBL" id="VOXD01000006">
    <property type="protein sequence ID" value="TXF90636.1"/>
    <property type="molecule type" value="Genomic_DNA"/>
</dbReference>